<feature type="transmembrane region" description="Helical" evidence="12">
    <location>
        <begin position="298"/>
        <end position="317"/>
    </location>
</feature>
<evidence type="ECO:0000256" key="11">
    <source>
        <dbReference type="ARBA" id="ARBA00032555"/>
    </source>
</evidence>
<keyword evidence="8" id="KW-0406">Ion transport</keyword>
<keyword evidence="6 12" id="KW-0812">Transmembrane</keyword>
<name>A0A2A9PDW3_OPHUN</name>
<dbReference type="InterPro" id="IPR008509">
    <property type="entry name" value="MOT2/MFSD5"/>
</dbReference>
<dbReference type="EMBL" id="LAZP02000202">
    <property type="protein sequence ID" value="PFH59404.1"/>
    <property type="molecule type" value="Genomic_DNA"/>
</dbReference>
<feature type="transmembrane region" description="Helical" evidence="12">
    <location>
        <begin position="329"/>
        <end position="346"/>
    </location>
</feature>
<proteinExistence type="predicted"/>
<evidence type="ECO:0000256" key="1">
    <source>
        <dbReference type="ARBA" id="ARBA00003019"/>
    </source>
</evidence>
<evidence type="ECO:0000256" key="12">
    <source>
        <dbReference type="SAM" id="Phobius"/>
    </source>
</evidence>
<comment type="function">
    <text evidence="1">Mediates high-affinity intracellular uptake of the rare oligo-element molybdenum.</text>
</comment>
<reference evidence="13 14" key="1">
    <citation type="journal article" date="2015" name="BMC Genomics">
        <title>Gene expression during zombie ant biting behavior reflects the complexity underlying fungal parasitic behavioral manipulation.</title>
        <authorList>
            <person name="de Bekker C."/>
            <person name="Ohm R.A."/>
            <person name="Loreto R.G."/>
            <person name="Sebastian A."/>
            <person name="Albert I."/>
            <person name="Merrow M."/>
            <person name="Brachmann A."/>
            <person name="Hughes D.P."/>
        </authorList>
    </citation>
    <scope>NUCLEOTIDE SEQUENCE [LARGE SCALE GENOMIC DNA]</scope>
    <source>
        <strain evidence="13 14">SC16a</strain>
    </source>
</reference>
<dbReference type="Gene3D" id="1.20.1250.20">
    <property type="entry name" value="MFS general substrate transporter like domains"/>
    <property type="match status" value="1"/>
</dbReference>
<dbReference type="PANTHER" id="PTHR23516">
    <property type="entry name" value="SAM (S-ADENOSYL METHIONINE) TRANSPORTER"/>
    <property type="match status" value="1"/>
</dbReference>
<sequence>MDFYVTNLAALCALNAILLYRRHRRRGPQLAPFNAARRETARKFQQRFLAPYALAVAADWLQGPHLYALYKSEKQLPEDVVALLYATGFVSAAVSATVAGQLVDRLGRRSACQYYCIFNSFSCGLVLYRSMPLLILGRVSGGIATTLLFSAFESWMISEYHLLGLDDSVLPLKTVLENMTLVNSAVAMLSGVAGDALVEASGMRVTPFVVANLCCLVAARLLLFLWRENSRGGPVVKGQWTDYWLGIVTVLTSKRISALAMATCFFEGAMYLFVFFWTAALKSVRLRAGIDKEPPLGLIFSSFMCAMMAGSLVSAPLRAPSRQSATTDLCVAMAIGSGSLSCAVLFGDERKLFWAFCVLEATVGAYFPAMGFLKSEFVDDDRRGHVYSALRLPLNLFVLIGHSLDKEGDEHRVSVFLTLAGFLAAASVVVQRSLARSGGDGAA</sequence>
<keyword evidence="9 12" id="KW-0472">Membrane</keyword>
<dbReference type="GO" id="GO:0015098">
    <property type="term" value="F:molybdate ion transmembrane transporter activity"/>
    <property type="evidence" value="ECO:0007669"/>
    <property type="project" value="InterPro"/>
</dbReference>
<keyword evidence="14" id="KW-1185">Reference proteome</keyword>
<dbReference type="AlphaFoldDB" id="A0A2A9PDW3"/>
<feature type="transmembrane region" description="Helical" evidence="12">
    <location>
        <begin position="82"/>
        <end position="103"/>
    </location>
</feature>
<evidence type="ECO:0000256" key="6">
    <source>
        <dbReference type="ARBA" id="ARBA00022692"/>
    </source>
</evidence>
<comment type="subcellular location">
    <subcellularLocation>
        <location evidence="2">Cell membrane</location>
        <topology evidence="2">Multi-pass membrane protein</topology>
    </subcellularLocation>
</comment>
<evidence type="ECO:0000256" key="5">
    <source>
        <dbReference type="ARBA" id="ARBA00022475"/>
    </source>
</evidence>
<feature type="transmembrane region" description="Helical" evidence="12">
    <location>
        <begin position="413"/>
        <end position="430"/>
    </location>
</feature>
<feature type="transmembrane region" description="Helical" evidence="12">
    <location>
        <begin position="142"/>
        <end position="163"/>
    </location>
</feature>
<evidence type="ECO:0000256" key="2">
    <source>
        <dbReference type="ARBA" id="ARBA00004651"/>
    </source>
</evidence>
<accession>A0A2A9PDW3</accession>
<reference evidence="13 14" key="2">
    <citation type="journal article" date="2017" name="Sci. Rep.">
        <title>Ant-infecting Ophiocordyceps genomes reveal a high diversity of potential behavioral manipulation genes and a possible major role for enterotoxins.</title>
        <authorList>
            <person name="de Bekker C."/>
            <person name="Ohm R.A."/>
            <person name="Evans H.C."/>
            <person name="Brachmann A."/>
            <person name="Hughes D.P."/>
        </authorList>
    </citation>
    <scope>NUCLEOTIDE SEQUENCE [LARGE SCALE GENOMIC DNA]</scope>
    <source>
        <strain evidence="13 14">SC16a</strain>
    </source>
</reference>
<feature type="transmembrane region" description="Helical" evidence="12">
    <location>
        <begin position="258"/>
        <end position="278"/>
    </location>
</feature>
<dbReference type="Pfam" id="PF05631">
    <property type="entry name" value="MFS_5"/>
    <property type="match status" value="1"/>
</dbReference>
<gene>
    <name evidence="13" type="ORF">XA68_12434</name>
</gene>
<evidence type="ECO:0000313" key="13">
    <source>
        <dbReference type="EMBL" id="PFH59404.1"/>
    </source>
</evidence>
<dbReference type="InterPro" id="IPR036259">
    <property type="entry name" value="MFS_trans_sf"/>
</dbReference>
<comment type="caution">
    <text evidence="13">The sequence shown here is derived from an EMBL/GenBank/DDBJ whole genome shotgun (WGS) entry which is preliminary data.</text>
</comment>
<dbReference type="PANTHER" id="PTHR23516:SF1">
    <property type="entry name" value="MOLYBDATE-ANION TRANSPORTER"/>
    <property type="match status" value="1"/>
</dbReference>
<dbReference type="Proteomes" id="UP000037136">
    <property type="component" value="Unassembled WGS sequence"/>
</dbReference>
<evidence type="ECO:0000256" key="3">
    <source>
        <dbReference type="ARBA" id="ARBA00021242"/>
    </source>
</evidence>
<dbReference type="SUPFAM" id="SSF103473">
    <property type="entry name" value="MFS general substrate transporter"/>
    <property type="match status" value="1"/>
</dbReference>
<evidence type="ECO:0000256" key="8">
    <source>
        <dbReference type="ARBA" id="ARBA00023065"/>
    </source>
</evidence>
<keyword evidence="5" id="KW-1003">Cell membrane</keyword>
<dbReference type="OrthoDB" id="263957at2759"/>
<feature type="transmembrane region" description="Helical" evidence="12">
    <location>
        <begin position="205"/>
        <end position="226"/>
    </location>
</feature>
<feature type="transmembrane region" description="Helical" evidence="12">
    <location>
        <begin position="352"/>
        <end position="373"/>
    </location>
</feature>
<evidence type="ECO:0000313" key="14">
    <source>
        <dbReference type="Proteomes" id="UP000037136"/>
    </source>
</evidence>
<feature type="transmembrane region" description="Helical" evidence="12">
    <location>
        <begin position="6"/>
        <end position="23"/>
    </location>
</feature>
<evidence type="ECO:0000256" key="7">
    <source>
        <dbReference type="ARBA" id="ARBA00022989"/>
    </source>
</evidence>
<dbReference type="GO" id="GO:0005886">
    <property type="term" value="C:plasma membrane"/>
    <property type="evidence" value="ECO:0007669"/>
    <property type="project" value="UniProtKB-SubCell"/>
</dbReference>
<dbReference type="GO" id="GO:0006811">
    <property type="term" value="P:monoatomic ion transport"/>
    <property type="evidence" value="ECO:0007669"/>
    <property type="project" value="UniProtKB-KW"/>
</dbReference>
<dbReference type="STRING" id="268505.A0A2A9PDW3"/>
<evidence type="ECO:0000256" key="9">
    <source>
        <dbReference type="ARBA" id="ARBA00023136"/>
    </source>
</evidence>
<keyword evidence="7 12" id="KW-1133">Transmembrane helix</keyword>
<evidence type="ECO:0000256" key="10">
    <source>
        <dbReference type="ARBA" id="ARBA00030646"/>
    </source>
</evidence>
<feature type="transmembrane region" description="Helical" evidence="12">
    <location>
        <begin position="44"/>
        <end position="62"/>
    </location>
</feature>
<evidence type="ECO:0000256" key="4">
    <source>
        <dbReference type="ARBA" id="ARBA00022448"/>
    </source>
</evidence>
<keyword evidence="4" id="KW-0813">Transport</keyword>
<organism evidence="13 14">
    <name type="scientific">Ophiocordyceps unilateralis</name>
    <name type="common">Zombie-ant fungus</name>
    <name type="synonym">Torrubia unilateralis</name>
    <dbReference type="NCBI Taxonomy" id="268505"/>
    <lineage>
        <taxon>Eukaryota</taxon>
        <taxon>Fungi</taxon>
        <taxon>Dikarya</taxon>
        <taxon>Ascomycota</taxon>
        <taxon>Pezizomycotina</taxon>
        <taxon>Sordariomycetes</taxon>
        <taxon>Hypocreomycetidae</taxon>
        <taxon>Hypocreales</taxon>
        <taxon>Ophiocordycipitaceae</taxon>
        <taxon>Ophiocordyceps</taxon>
    </lineage>
</organism>
<protein>
    <recommendedName>
        <fullName evidence="3">Molybdate-anion transporter</fullName>
    </recommendedName>
    <alternativeName>
        <fullName evidence="10">Major facilitator superfamily domain-containing protein 5</fullName>
    </alternativeName>
    <alternativeName>
        <fullName evidence="11">Molybdate transporter 2 homolog</fullName>
    </alternativeName>
</protein>